<protein>
    <submittedName>
        <fullName evidence="2">Uncharacterized protein</fullName>
    </submittedName>
</protein>
<dbReference type="EMBL" id="CP045121">
    <property type="protein sequence ID" value="QIN78589.1"/>
    <property type="molecule type" value="Genomic_DNA"/>
</dbReference>
<dbReference type="KEGG" id="rmar:GBA65_08720"/>
<name>A0A6G8PWJ6_9ACTN</name>
<dbReference type="AlphaFoldDB" id="A0A6G8PWJ6"/>
<dbReference type="RefSeq" id="WP_166396268.1">
    <property type="nucleotide sequence ID" value="NZ_CP045121.1"/>
</dbReference>
<dbReference type="Proteomes" id="UP000502706">
    <property type="component" value="Chromosome"/>
</dbReference>
<accession>A0A6G8PWJ6</accession>
<reference evidence="2 3" key="1">
    <citation type="submission" date="2019-10" db="EMBL/GenBank/DDBJ databases">
        <title>Rubrobacter sp nov SCSIO 52915 isolated from a deep-sea sediment in the South China Sea.</title>
        <authorList>
            <person name="Chen R.W."/>
        </authorList>
    </citation>
    <scope>NUCLEOTIDE SEQUENCE [LARGE SCALE GENOMIC DNA]</scope>
    <source>
        <strain evidence="2 3">SCSIO 52915</strain>
    </source>
</reference>
<organism evidence="2 3">
    <name type="scientific">Rubrobacter marinus</name>
    <dbReference type="NCBI Taxonomy" id="2653852"/>
    <lineage>
        <taxon>Bacteria</taxon>
        <taxon>Bacillati</taxon>
        <taxon>Actinomycetota</taxon>
        <taxon>Rubrobacteria</taxon>
        <taxon>Rubrobacterales</taxon>
        <taxon>Rubrobacteraceae</taxon>
        <taxon>Rubrobacter</taxon>
    </lineage>
</organism>
<sequence>MADRGTKERKLVALMVNDLGLSDLPEPEVKRMNEEVRGLSEEELDRTLASRLELPDPTDEEALDRALAGVQEPERLSAGGPEGFTGAPDMSHEARPEER</sequence>
<feature type="region of interest" description="Disordered" evidence="1">
    <location>
        <begin position="70"/>
        <end position="99"/>
    </location>
</feature>
<proteinExistence type="predicted"/>
<keyword evidence="3" id="KW-1185">Reference proteome</keyword>
<evidence type="ECO:0000313" key="3">
    <source>
        <dbReference type="Proteomes" id="UP000502706"/>
    </source>
</evidence>
<evidence type="ECO:0000256" key="1">
    <source>
        <dbReference type="SAM" id="MobiDB-lite"/>
    </source>
</evidence>
<gene>
    <name evidence="2" type="ORF">GBA65_08720</name>
</gene>
<feature type="compositionally biased region" description="Basic and acidic residues" evidence="1">
    <location>
        <begin position="90"/>
        <end position="99"/>
    </location>
</feature>
<evidence type="ECO:0000313" key="2">
    <source>
        <dbReference type="EMBL" id="QIN78589.1"/>
    </source>
</evidence>